<dbReference type="EMBL" id="LBTJ01000002">
    <property type="protein sequence ID" value="KKQ38845.1"/>
    <property type="molecule type" value="Genomic_DNA"/>
</dbReference>
<comment type="caution">
    <text evidence="1">The sequence shown here is derived from an EMBL/GenBank/DDBJ whole genome shotgun (WGS) entry which is preliminary data.</text>
</comment>
<protein>
    <recommendedName>
        <fullName evidence="3">Nucleotidyl transferase AbiEii toxin, Type IV TA system</fullName>
    </recommendedName>
</protein>
<dbReference type="STRING" id="1618481.US54_C0002G0033"/>
<dbReference type="Proteomes" id="UP000034471">
    <property type="component" value="Unassembled WGS sequence"/>
</dbReference>
<sequence>MFTRTLSDNAAKALAALGKSKICRSAYLAGGTALALHLGHRVSIDLDFFNEVDFDSREIVTRLKTLGVYESQQQTEKTINGIFNSVKFSYFYYPYKLISPTIEFKEIALASTEDIAAMKLVAITDRGTKKDYIDLYFLAKKYSFEEMFEFYEKKYHLLDQNRMTILKSLNYFFDADESEMPVMIEKIQWEEVKSYFKAIVPPLAKKILDLE</sequence>
<dbReference type="InterPro" id="IPR014942">
    <property type="entry name" value="AbiEii"/>
</dbReference>
<accession>A0A0G0HJV6</accession>
<reference evidence="1 2" key="1">
    <citation type="journal article" date="2015" name="Nature">
        <title>rRNA introns, odd ribosomes, and small enigmatic genomes across a large radiation of phyla.</title>
        <authorList>
            <person name="Brown C.T."/>
            <person name="Hug L.A."/>
            <person name="Thomas B.C."/>
            <person name="Sharon I."/>
            <person name="Castelle C.J."/>
            <person name="Singh A."/>
            <person name="Wilkins M.J."/>
            <person name="Williams K.H."/>
            <person name="Banfield J.F."/>
        </authorList>
    </citation>
    <scope>NUCLEOTIDE SEQUENCE [LARGE SCALE GENOMIC DNA]</scope>
</reference>
<gene>
    <name evidence="1" type="ORF">US54_C0002G0033</name>
</gene>
<evidence type="ECO:0008006" key="3">
    <source>
        <dbReference type="Google" id="ProtNLM"/>
    </source>
</evidence>
<dbReference type="Pfam" id="PF08843">
    <property type="entry name" value="AbiEii"/>
    <property type="match status" value="1"/>
</dbReference>
<name>A0A0G0HJV6_9BACT</name>
<dbReference type="PATRIC" id="fig|1618481.3.peg.99"/>
<organism evidence="1 2">
    <name type="scientific">Candidatus Roizmanbacteria bacterium GW2011_GWA2_37_7</name>
    <dbReference type="NCBI Taxonomy" id="1618481"/>
    <lineage>
        <taxon>Bacteria</taxon>
        <taxon>Candidatus Roizmaniibacteriota</taxon>
    </lineage>
</organism>
<proteinExistence type="predicted"/>
<evidence type="ECO:0000313" key="2">
    <source>
        <dbReference type="Proteomes" id="UP000034471"/>
    </source>
</evidence>
<dbReference type="AlphaFoldDB" id="A0A0G0HJV6"/>
<evidence type="ECO:0000313" key="1">
    <source>
        <dbReference type="EMBL" id="KKQ38845.1"/>
    </source>
</evidence>